<keyword evidence="4 6" id="KW-0472">Membrane</keyword>
<keyword evidence="5" id="KW-0968">Cytoplasmic vesicle</keyword>
<dbReference type="Pfam" id="PF09446">
    <property type="entry name" value="VMA21"/>
    <property type="match status" value="1"/>
</dbReference>
<dbReference type="GO" id="GO:0005789">
    <property type="term" value="C:endoplasmic reticulum membrane"/>
    <property type="evidence" value="ECO:0007669"/>
    <property type="project" value="TreeGrafter"/>
</dbReference>
<evidence type="ECO:0000313" key="8">
    <source>
        <dbReference type="Proteomes" id="UP001153636"/>
    </source>
</evidence>
<organism evidence="7 8">
    <name type="scientific">Psylliodes chrysocephalus</name>
    <dbReference type="NCBI Taxonomy" id="3402493"/>
    <lineage>
        <taxon>Eukaryota</taxon>
        <taxon>Metazoa</taxon>
        <taxon>Ecdysozoa</taxon>
        <taxon>Arthropoda</taxon>
        <taxon>Hexapoda</taxon>
        <taxon>Insecta</taxon>
        <taxon>Pterygota</taxon>
        <taxon>Neoptera</taxon>
        <taxon>Endopterygota</taxon>
        <taxon>Coleoptera</taxon>
        <taxon>Polyphaga</taxon>
        <taxon>Cucujiformia</taxon>
        <taxon>Chrysomeloidea</taxon>
        <taxon>Chrysomelidae</taxon>
        <taxon>Galerucinae</taxon>
        <taxon>Alticini</taxon>
        <taxon>Psylliodes</taxon>
    </lineage>
</organism>
<dbReference type="Proteomes" id="UP001153636">
    <property type="component" value="Chromosome 9"/>
</dbReference>
<dbReference type="PANTHER" id="PTHR31792">
    <property type="entry name" value="VACUOLAR ATPASE ASSEMBLY INTEGRAL MEMBRANE PROTEIN VMA21"/>
    <property type="match status" value="1"/>
</dbReference>
<evidence type="ECO:0000256" key="6">
    <source>
        <dbReference type="SAM" id="Phobius"/>
    </source>
</evidence>
<evidence type="ECO:0000256" key="1">
    <source>
        <dbReference type="ARBA" id="ARBA00022692"/>
    </source>
</evidence>
<evidence type="ECO:0000256" key="3">
    <source>
        <dbReference type="ARBA" id="ARBA00022989"/>
    </source>
</evidence>
<reference evidence="7" key="1">
    <citation type="submission" date="2022-01" db="EMBL/GenBank/DDBJ databases">
        <authorList>
            <person name="King R."/>
        </authorList>
    </citation>
    <scope>NUCLEOTIDE SEQUENCE</scope>
</reference>
<dbReference type="EMBL" id="OV651821">
    <property type="protein sequence ID" value="CAH1115062.1"/>
    <property type="molecule type" value="Genomic_DNA"/>
</dbReference>
<protein>
    <recommendedName>
        <fullName evidence="9">Vacuolar ATPase assembly integral membrane protein VMA21 homolog</fullName>
    </recommendedName>
</protein>
<dbReference type="InterPro" id="IPR019013">
    <property type="entry name" value="Vma21"/>
</dbReference>
<dbReference type="OrthoDB" id="435282at2759"/>
<evidence type="ECO:0000256" key="2">
    <source>
        <dbReference type="ARBA" id="ARBA00022824"/>
    </source>
</evidence>
<feature type="transmembrane region" description="Helical" evidence="6">
    <location>
        <begin position="64"/>
        <end position="85"/>
    </location>
</feature>
<dbReference type="PANTHER" id="PTHR31792:SF3">
    <property type="entry name" value="VACUOLAR ATPASE ASSEMBLY INTEGRAL MEMBRANE PROTEIN VMA21"/>
    <property type="match status" value="1"/>
</dbReference>
<feature type="transmembrane region" description="Helical" evidence="6">
    <location>
        <begin position="21"/>
        <end position="44"/>
    </location>
</feature>
<dbReference type="AlphaFoldDB" id="A0A9P0DES8"/>
<gene>
    <name evidence="7" type="ORF">PSYICH_LOCUS15016</name>
</gene>
<accession>A0A9P0DES8</accession>
<evidence type="ECO:0000256" key="5">
    <source>
        <dbReference type="ARBA" id="ARBA00023329"/>
    </source>
</evidence>
<keyword evidence="3 6" id="KW-1133">Transmembrane helix</keyword>
<sequence length="106" mass="11785">MADKSVLNENEPMLPEQTKRAASAIGKLLFFSCLMFTLPFGAFFGTKAVLKNYLDVVGFANTCWAVVLAVVTVNLIIVVYAYIAYLEPDYDEQGNIIQPVSEKKKE</sequence>
<keyword evidence="2" id="KW-0256">Endoplasmic reticulum</keyword>
<evidence type="ECO:0008006" key="9">
    <source>
        <dbReference type="Google" id="ProtNLM"/>
    </source>
</evidence>
<dbReference type="GO" id="GO:0070072">
    <property type="term" value="P:vacuolar proton-transporting V-type ATPase complex assembly"/>
    <property type="evidence" value="ECO:0007669"/>
    <property type="project" value="InterPro"/>
</dbReference>
<evidence type="ECO:0000256" key="4">
    <source>
        <dbReference type="ARBA" id="ARBA00023136"/>
    </source>
</evidence>
<keyword evidence="8" id="KW-1185">Reference proteome</keyword>
<name>A0A9P0DES8_9CUCU</name>
<evidence type="ECO:0000313" key="7">
    <source>
        <dbReference type="EMBL" id="CAH1115062.1"/>
    </source>
</evidence>
<proteinExistence type="predicted"/>
<dbReference type="GO" id="GO:0031410">
    <property type="term" value="C:cytoplasmic vesicle"/>
    <property type="evidence" value="ECO:0007669"/>
    <property type="project" value="UniProtKB-KW"/>
</dbReference>
<keyword evidence="1 6" id="KW-0812">Transmembrane</keyword>